<feature type="transmembrane region" description="Helical" evidence="2">
    <location>
        <begin position="47"/>
        <end position="69"/>
    </location>
</feature>
<organism evidence="3 4">
    <name type="scientific">Rhodotorula toruloides</name>
    <name type="common">Yeast</name>
    <name type="synonym">Rhodosporidium toruloides</name>
    <dbReference type="NCBI Taxonomy" id="5286"/>
    <lineage>
        <taxon>Eukaryota</taxon>
        <taxon>Fungi</taxon>
        <taxon>Dikarya</taxon>
        <taxon>Basidiomycota</taxon>
        <taxon>Pucciniomycotina</taxon>
        <taxon>Microbotryomycetes</taxon>
        <taxon>Sporidiobolales</taxon>
        <taxon>Sporidiobolaceae</taxon>
        <taxon>Rhodotorula</taxon>
    </lineage>
</organism>
<dbReference type="EMBL" id="BJWK01000027">
    <property type="protein sequence ID" value="GEM12804.1"/>
    <property type="molecule type" value="Genomic_DNA"/>
</dbReference>
<sequence>MLQRALHRLQTKRVSLPSTESNPSSTLLAPNIRSDERRRKNAPLSTLLSAVFLPGALLALSLFTLVYLLPSSAQDTLAPGKGKGNWRHRNGSNVDVFERLWISTKEPGTGREARAAFI</sequence>
<evidence type="ECO:0000313" key="4">
    <source>
        <dbReference type="Proteomes" id="UP000321518"/>
    </source>
</evidence>
<evidence type="ECO:0000256" key="1">
    <source>
        <dbReference type="SAM" id="MobiDB-lite"/>
    </source>
</evidence>
<reference evidence="3 4" key="1">
    <citation type="submission" date="2019-07" db="EMBL/GenBank/DDBJ databases">
        <title>Rhodotorula toruloides NBRC10032 genome sequencing.</title>
        <authorList>
            <person name="Shida Y."/>
            <person name="Takaku H."/>
            <person name="Ogasawara W."/>
            <person name="Mori K."/>
        </authorList>
    </citation>
    <scope>NUCLEOTIDE SEQUENCE [LARGE SCALE GENOMIC DNA]</scope>
    <source>
        <strain evidence="3 4">NBRC10032</strain>
    </source>
</reference>
<proteinExistence type="predicted"/>
<name>A0A511KTD0_RHOTO</name>
<dbReference type="Proteomes" id="UP000321518">
    <property type="component" value="Unassembled WGS sequence"/>
</dbReference>
<protein>
    <submittedName>
        <fullName evidence="3">Aldose 1-epimerase</fullName>
    </submittedName>
</protein>
<gene>
    <name evidence="3" type="ORF">Rt10032_c27g6821</name>
</gene>
<keyword evidence="2" id="KW-0812">Transmembrane</keyword>
<keyword evidence="2" id="KW-1133">Transmembrane helix</keyword>
<accession>A0A511KTD0</accession>
<evidence type="ECO:0000256" key="2">
    <source>
        <dbReference type="SAM" id="Phobius"/>
    </source>
</evidence>
<dbReference type="OrthoDB" id="274691at2759"/>
<dbReference type="AlphaFoldDB" id="A0A511KTD0"/>
<keyword evidence="2" id="KW-0472">Membrane</keyword>
<feature type="region of interest" description="Disordered" evidence="1">
    <location>
        <begin position="9"/>
        <end position="34"/>
    </location>
</feature>
<comment type="caution">
    <text evidence="3">The sequence shown here is derived from an EMBL/GenBank/DDBJ whole genome shotgun (WGS) entry which is preliminary data.</text>
</comment>
<evidence type="ECO:0000313" key="3">
    <source>
        <dbReference type="EMBL" id="GEM12804.1"/>
    </source>
</evidence>
<feature type="non-terminal residue" evidence="3">
    <location>
        <position position="118"/>
    </location>
</feature>
<feature type="compositionally biased region" description="Polar residues" evidence="1">
    <location>
        <begin position="12"/>
        <end position="28"/>
    </location>
</feature>